<sequence>MAPGPSLPLLDYLEIRKELSAGPCRSAPKRLRDAAAVIILASGAEPARAANYALDMQRSEGSFGSFENWEALILAPFLMGSPAVSGHIGTHLSAFRAQWTSFSLRSTSPWIELSIAALLSGGHRADDSYLLSRISAAWKDLKTGHFWQTGPALMPDLALLAAFKPDNLIDLDLAVEAISETDLPRPSRMEAAILGTLAEDSLADHAKQIERHRAALIEERLEHAAEALPLLSLAAMREPNPDDFRADVSTGYDALRIAGGAPAMAQCIALGLAILVRSDPTQTRVAAIVLAKTLIEAWRRQQAALIPVYVAAP</sequence>
<dbReference type="Proteomes" id="UP000264589">
    <property type="component" value="Unassembled WGS sequence"/>
</dbReference>
<dbReference type="EMBL" id="QUQO01000001">
    <property type="protein sequence ID" value="RFB05449.1"/>
    <property type="molecule type" value="Genomic_DNA"/>
</dbReference>
<evidence type="ECO:0000313" key="1">
    <source>
        <dbReference type="EMBL" id="RFB05449.1"/>
    </source>
</evidence>
<dbReference type="AlphaFoldDB" id="A0A371RJ30"/>
<dbReference type="InParanoid" id="A0A371RJ30"/>
<evidence type="ECO:0000313" key="2">
    <source>
        <dbReference type="Proteomes" id="UP000264589"/>
    </source>
</evidence>
<reference evidence="1 2" key="1">
    <citation type="submission" date="2018-08" db="EMBL/GenBank/DDBJ databases">
        <title>Parvularcula sp. SM1705, isolated from surface water of the South Sea China.</title>
        <authorList>
            <person name="Sun L."/>
        </authorList>
    </citation>
    <scope>NUCLEOTIDE SEQUENCE [LARGE SCALE GENOMIC DNA]</scope>
    <source>
        <strain evidence="1 2">SM1705</strain>
    </source>
</reference>
<accession>A0A371RJ30</accession>
<protein>
    <submittedName>
        <fullName evidence="1">Uncharacterized protein</fullName>
    </submittedName>
</protein>
<name>A0A371RJ30_9PROT</name>
<gene>
    <name evidence="1" type="ORF">DX908_09375</name>
</gene>
<keyword evidence="2" id="KW-1185">Reference proteome</keyword>
<proteinExistence type="predicted"/>
<comment type="caution">
    <text evidence="1">The sequence shown here is derived from an EMBL/GenBank/DDBJ whole genome shotgun (WGS) entry which is preliminary data.</text>
</comment>
<organism evidence="1 2">
    <name type="scientific">Parvularcula marina</name>
    <dbReference type="NCBI Taxonomy" id="2292771"/>
    <lineage>
        <taxon>Bacteria</taxon>
        <taxon>Pseudomonadati</taxon>
        <taxon>Pseudomonadota</taxon>
        <taxon>Alphaproteobacteria</taxon>
        <taxon>Parvularculales</taxon>
        <taxon>Parvularculaceae</taxon>
        <taxon>Parvularcula</taxon>
    </lineage>
</organism>